<protein>
    <submittedName>
        <fullName evidence="2">Uncharacterized protein</fullName>
    </submittedName>
</protein>
<evidence type="ECO:0000256" key="1">
    <source>
        <dbReference type="SAM" id="Phobius"/>
    </source>
</evidence>
<accession>A0A5C2S1M6</accession>
<organism evidence="2 3">
    <name type="scientific">Lentinus tigrinus ALCF2SS1-6</name>
    <dbReference type="NCBI Taxonomy" id="1328759"/>
    <lineage>
        <taxon>Eukaryota</taxon>
        <taxon>Fungi</taxon>
        <taxon>Dikarya</taxon>
        <taxon>Basidiomycota</taxon>
        <taxon>Agaricomycotina</taxon>
        <taxon>Agaricomycetes</taxon>
        <taxon>Polyporales</taxon>
        <taxon>Polyporaceae</taxon>
        <taxon>Lentinus</taxon>
    </lineage>
</organism>
<gene>
    <name evidence="2" type="ORF">L227DRAFT_578679</name>
</gene>
<proteinExistence type="predicted"/>
<sequence>MRGAECPRDRQVRSKANVQDYHQKSPKLLSALGALSVLGALMTEPLTYIISSTIIPTR</sequence>
<keyword evidence="3" id="KW-1185">Reference proteome</keyword>
<dbReference type="AlphaFoldDB" id="A0A5C2S1M6"/>
<keyword evidence="1" id="KW-0472">Membrane</keyword>
<keyword evidence="1" id="KW-0812">Transmembrane</keyword>
<name>A0A5C2S1M6_9APHY</name>
<evidence type="ECO:0000313" key="3">
    <source>
        <dbReference type="Proteomes" id="UP000313359"/>
    </source>
</evidence>
<keyword evidence="1" id="KW-1133">Transmembrane helix</keyword>
<dbReference type="EMBL" id="ML122286">
    <property type="protein sequence ID" value="RPD56759.1"/>
    <property type="molecule type" value="Genomic_DNA"/>
</dbReference>
<dbReference type="Proteomes" id="UP000313359">
    <property type="component" value="Unassembled WGS sequence"/>
</dbReference>
<feature type="transmembrane region" description="Helical" evidence="1">
    <location>
        <begin position="28"/>
        <end position="50"/>
    </location>
</feature>
<evidence type="ECO:0000313" key="2">
    <source>
        <dbReference type="EMBL" id="RPD56759.1"/>
    </source>
</evidence>
<reference evidence="2" key="1">
    <citation type="journal article" date="2018" name="Genome Biol. Evol.">
        <title>Genomics and development of Lentinus tigrinus, a white-rot wood-decaying mushroom with dimorphic fruiting bodies.</title>
        <authorList>
            <person name="Wu B."/>
            <person name="Xu Z."/>
            <person name="Knudson A."/>
            <person name="Carlson A."/>
            <person name="Chen N."/>
            <person name="Kovaka S."/>
            <person name="LaButti K."/>
            <person name="Lipzen A."/>
            <person name="Pennachio C."/>
            <person name="Riley R."/>
            <person name="Schakwitz W."/>
            <person name="Umezawa K."/>
            <person name="Ohm R.A."/>
            <person name="Grigoriev I.V."/>
            <person name="Nagy L.G."/>
            <person name="Gibbons J."/>
            <person name="Hibbett D."/>
        </authorList>
    </citation>
    <scope>NUCLEOTIDE SEQUENCE [LARGE SCALE GENOMIC DNA]</scope>
    <source>
        <strain evidence="2">ALCF2SS1-6</strain>
    </source>
</reference>